<dbReference type="EMBL" id="CAMXCT010001252">
    <property type="protein sequence ID" value="CAI3988305.1"/>
    <property type="molecule type" value="Genomic_DNA"/>
</dbReference>
<dbReference type="EMBL" id="CAMXCT030001252">
    <property type="protein sequence ID" value="CAL4775617.1"/>
    <property type="molecule type" value="Genomic_DNA"/>
</dbReference>
<feature type="compositionally biased region" description="Basic and acidic residues" evidence="1">
    <location>
        <begin position="309"/>
        <end position="318"/>
    </location>
</feature>
<dbReference type="OrthoDB" id="433922at2759"/>
<feature type="compositionally biased region" description="Low complexity" evidence="1">
    <location>
        <begin position="345"/>
        <end position="367"/>
    </location>
</feature>
<dbReference type="AlphaFoldDB" id="A0A9P1CAZ3"/>
<evidence type="ECO:0000313" key="3">
    <source>
        <dbReference type="EMBL" id="CAL1141680.1"/>
    </source>
</evidence>
<reference evidence="2" key="1">
    <citation type="submission" date="2022-10" db="EMBL/GenBank/DDBJ databases">
        <authorList>
            <person name="Chen Y."/>
            <person name="Dougan E. K."/>
            <person name="Chan C."/>
            <person name="Rhodes N."/>
            <person name="Thang M."/>
        </authorList>
    </citation>
    <scope>NUCLEOTIDE SEQUENCE</scope>
</reference>
<protein>
    <submittedName>
        <fullName evidence="2">Uncharacterized protein</fullName>
    </submittedName>
</protein>
<comment type="caution">
    <text evidence="2">The sequence shown here is derived from an EMBL/GenBank/DDBJ whole genome shotgun (WGS) entry which is preliminary data.</text>
</comment>
<keyword evidence="4" id="KW-1185">Reference proteome</keyword>
<sequence>MSLVEHRSGIAILTGLSLAGVWRWTVREVARQSVGQLVTFLGDSLVSEGIYRIPTDWWGPFYLLSFYLVIELRSELIALLKIFCHIITNLLYWFHWLCKPADSQALAPLEAPPVRADHRELTCLMAGPALEGFLLLERAGEWDEVWAACVVPNSSDLLVRTTSGDGTSWQWSVVRVNVGSMRAPVGAGVGRGPPAGINNAIVNWICQPTNLHQKWSPTADEADALKREGQMVGLQLSREGVPESKVTHPGTGMDLIALDLQPQAVAGGGGMAVARPAVAGGLGPSNGGSPGDAFNMQSLSDVVNKLKEMARKSGSKRDHSAKRRKKDKKRSSKKKKKKRSKDLDTSSSGSRSRSSRSSSASSSSRSSNAPIRWGHKAKSRSVDYNEVHALDMQRFKKKGELLAYATKHPGALSGHFLASVFARLSKGRVTKTSQLREASVVSWATQHAGLTEIRDIREVLTLAEAMDSINRREIARAMDILAQRILAVQQAKRKGGSWDKAEAIELIPSGNSLASSSMRLWQLGVAQAALQRACEFTSKFFHDGSVGESPTHVFPLPPFCTDGRVVRYRMGNLDDEDDSAIARGVNLVQAVLNELHGGSHNSATVLTAAHRRVHARLERELHSMMVDGALLGPLEIQEFLKHQQHYAEGGVAMSLGSRGGVPATAATVNLSEELQGSFPHLARQVEEPKALPLLPNKRPGRVKPGHTWVNRTYPELVKRNVKAGLHVLKKPSQVTSGTQLVDRPPWVLDQVQAGDQASTVGPLWLTRAEEVYQWLDQLRRDQAGAPAAPKWIFLGEVGSVSETWCNA</sequence>
<evidence type="ECO:0000256" key="1">
    <source>
        <dbReference type="SAM" id="MobiDB-lite"/>
    </source>
</evidence>
<reference evidence="3" key="2">
    <citation type="submission" date="2024-04" db="EMBL/GenBank/DDBJ databases">
        <authorList>
            <person name="Chen Y."/>
            <person name="Shah S."/>
            <person name="Dougan E. K."/>
            <person name="Thang M."/>
            <person name="Chan C."/>
        </authorList>
    </citation>
    <scope>NUCLEOTIDE SEQUENCE [LARGE SCALE GENOMIC DNA]</scope>
</reference>
<feature type="region of interest" description="Disordered" evidence="1">
    <location>
        <begin position="309"/>
        <end position="378"/>
    </location>
</feature>
<evidence type="ECO:0000313" key="4">
    <source>
        <dbReference type="Proteomes" id="UP001152797"/>
    </source>
</evidence>
<proteinExistence type="predicted"/>
<feature type="compositionally biased region" description="Basic residues" evidence="1">
    <location>
        <begin position="319"/>
        <end position="340"/>
    </location>
</feature>
<dbReference type="Proteomes" id="UP001152797">
    <property type="component" value="Unassembled WGS sequence"/>
</dbReference>
<gene>
    <name evidence="2" type="ORF">C1SCF055_LOCUS15499</name>
</gene>
<name>A0A9P1CAZ3_9DINO</name>
<dbReference type="EMBL" id="CAMXCT020001252">
    <property type="protein sequence ID" value="CAL1141680.1"/>
    <property type="molecule type" value="Genomic_DNA"/>
</dbReference>
<organism evidence="2">
    <name type="scientific">Cladocopium goreaui</name>
    <dbReference type="NCBI Taxonomy" id="2562237"/>
    <lineage>
        <taxon>Eukaryota</taxon>
        <taxon>Sar</taxon>
        <taxon>Alveolata</taxon>
        <taxon>Dinophyceae</taxon>
        <taxon>Suessiales</taxon>
        <taxon>Symbiodiniaceae</taxon>
        <taxon>Cladocopium</taxon>
    </lineage>
</organism>
<accession>A0A9P1CAZ3</accession>
<evidence type="ECO:0000313" key="2">
    <source>
        <dbReference type="EMBL" id="CAI3988305.1"/>
    </source>
</evidence>